<accession>A0A975PA95</accession>
<name>A0A975PA95_9RHOB</name>
<dbReference type="Proteomes" id="UP000679352">
    <property type="component" value="Plasmid p1"/>
</dbReference>
<reference evidence="1" key="1">
    <citation type="submission" date="2021-06" db="EMBL/GenBank/DDBJ databases">
        <authorList>
            <person name="Lee C.-S."/>
            <person name="Jin L."/>
        </authorList>
    </citation>
    <scope>NUCLEOTIDE SEQUENCE</scope>
    <source>
        <strain evidence="1">Con5</strain>
        <plasmid evidence="1">p1</plasmid>
    </source>
</reference>
<geneLocation type="plasmid" evidence="1 2">
    <name>p1</name>
</geneLocation>
<sequence length="51" mass="5146">MSRVVSIVSEAFAILGAALEAAAAVRIGAKPSPAALRQLGIVAADFPKLRA</sequence>
<proteinExistence type="predicted"/>
<evidence type="ECO:0000313" key="1">
    <source>
        <dbReference type="EMBL" id="QWK92292.1"/>
    </source>
</evidence>
<organism evidence="1 2">
    <name type="scientific">Gemmobacter fulvus</name>
    <dbReference type="NCBI Taxonomy" id="2840474"/>
    <lineage>
        <taxon>Bacteria</taxon>
        <taxon>Pseudomonadati</taxon>
        <taxon>Pseudomonadota</taxon>
        <taxon>Alphaproteobacteria</taxon>
        <taxon>Rhodobacterales</taxon>
        <taxon>Paracoccaceae</taxon>
        <taxon>Gemmobacter</taxon>
    </lineage>
</organism>
<keyword evidence="2" id="KW-1185">Reference proteome</keyword>
<dbReference type="KEGG" id="gfu:KM031_16420"/>
<dbReference type="EMBL" id="CP076362">
    <property type="protein sequence ID" value="QWK92292.1"/>
    <property type="molecule type" value="Genomic_DNA"/>
</dbReference>
<dbReference type="AlphaFoldDB" id="A0A975PA95"/>
<evidence type="ECO:0000313" key="2">
    <source>
        <dbReference type="Proteomes" id="UP000679352"/>
    </source>
</evidence>
<protein>
    <submittedName>
        <fullName evidence="1">Uncharacterized protein</fullName>
    </submittedName>
</protein>
<keyword evidence="1" id="KW-0614">Plasmid</keyword>
<gene>
    <name evidence="1" type="ORF">KM031_16420</name>
</gene>
<dbReference type="RefSeq" id="WP_215505029.1">
    <property type="nucleotide sequence ID" value="NZ_CP076362.1"/>
</dbReference>